<protein>
    <submittedName>
        <fullName evidence="3">DUF4097 and DUF4098 domain-containing protein YvlB/TM2 domain-containing membrane protein YozV</fullName>
    </submittedName>
</protein>
<evidence type="ECO:0000313" key="4">
    <source>
        <dbReference type="Proteomes" id="UP001519272"/>
    </source>
</evidence>
<dbReference type="EMBL" id="JAGGKG010000015">
    <property type="protein sequence ID" value="MBP1906367.1"/>
    <property type="molecule type" value="Genomic_DNA"/>
</dbReference>
<keyword evidence="1" id="KW-1133">Transmembrane helix</keyword>
<accession>A0ABS4FUV8</accession>
<dbReference type="Proteomes" id="UP001519272">
    <property type="component" value="Unassembled WGS sequence"/>
</dbReference>
<feature type="transmembrane region" description="Helical" evidence="1">
    <location>
        <begin position="116"/>
        <end position="133"/>
    </location>
</feature>
<gene>
    <name evidence="3" type="ORF">J2Z32_003017</name>
</gene>
<reference evidence="3 4" key="1">
    <citation type="submission" date="2021-03" db="EMBL/GenBank/DDBJ databases">
        <title>Genomic Encyclopedia of Type Strains, Phase IV (KMG-IV): sequencing the most valuable type-strain genomes for metagenomic binning, comparative biology and taxonomic classification.</title>
        <authorList>
            <person name="Goeker M."/>
        </authorList>
    </citation>
    <scope>NUCLEOTIDE SEQUENCE [LARGE SCALE GENOMIC DNA]</scope>
    <source>
        <strain evidence="3 4">DSM 14349</strain>
    </source>
</reference>
<dbReference type="PANTHER" id="PTHR34094:SF1">
    <property type="entry name" value="PROTEIN FAM185A"/>
    <property type="match status" value="1"/>
</dbReference>
<feature type="transmembrane region" description="Helical" evidence="1">
    <location>
        <begin position="62"/>
        <end position="81"/>
    </location>
</feature>
<evidence type="ECO:0000259" key="2">
    <source>
        <dbReference type="Pfam" id="PF13349"/>
    </source>
</evidence>
<feature type="domain" description="DUF4097" evidence="2">
    <location>
        <begin position="373"/>
        <end position="581"/>
    </location>
</feature>
<keyword evidence="4" id="KW-1185">Reference proteome</keyword>
<evidence type="ECO:0000256" key="1">
    <source>
        <dbReference type="SAM" id="Phobius"/>
    </source>
</evidence>
<proteinExistence type="predicted"/>
<comment type="caution">
    <text evidence="3">The sequence shown here is derived from an EMBL/GenBank/DDBJ whole genome shotgun (WGS) entry which is preliminary data.</text>
</comment>
<dbReference type="Pfam" id="PF13349">
    <property type="entry name" value="DUF4097"/>
    <property type="match status" value="1"/>
</dbReference>
<feature type="transmembrane region" description="Helical" evidence="1">
    <location>
        <begin position="178"/>
        <end position="196"/>
    </location>
</feature>
<dbReference type="InterPro" id="IPR025164">
    <property type="entry name" value="Toastrack_DUF4097"/>
</dbReference>
<keyword evidence="1" id="KW-0812">Transmembrane</keyword>
<keyword evidence="1" id="KW-0472">Membrane</keyword>
<sequence>MSGYQPRRRKRKLIACLLSALFPGLGHMYLRMFLRGAAIIYFLILDISALIYFSSIRVGINVPLLILLGLVVPIAYFYSLYDVMQSTDLINSSIGQQRTYTSRAGRVLFGNSLRKAMTAGFMLVLGGVIVFVFREKPYWLQTYITNQGGMTVAIVLILVALLLIFTEVTRKFLRTGRLTAALLFLAVGILLIIESLTTYDSMLLMLTWWPVIIASLGIEHIIVTIWNRKVKQKGKRKIRVDIKGLVLALVTAASVFVVTQQDHYMHLWNRVSLDLAAAATEYSNEEGFKYDLEATTIPVDLDTDKIIVDAINGNIEVKKAQIEGVIVKATVWVDGIDAEKAKGIAEATKLDITEGTSLRLVVKDQTYGESGRRHPKVNISIIVPENKFLDLDISTSNGAIALTGTQALKEVKLQTGNGNLKLWDVIGNVTAKTLNGTVELYRIFGDVKVDTQGGSMKGSRISGNAALSTFVGNISLVGAEGDVDVTTRNGNITLDGALNKLHAESLNGSLTLSTKEIGGDWNVYSAVGELHLRIPEQGSYTLEASSSYGNIISDLPFAIENKVLKGTSGDGEYSLKIEGNSDVYVNKN</sequence>
<feature type="transmembrane region" description="Helical" evidence="1">
    <location>
        <begin position="37"/>
        <end position="56"/>
    </location>
</feature>
<dbReference type="RefSeq" id="WP_245251499.1">
    <property type="nucleotide sequence ID" value="NZ_JAGGKG010000015.1"/>
</dbReference>
<feature type="transmembrane region" description="Helical" evidence="1">
    <location>
        <begin position="148"/>
        <end position="166"/>
    </location>
</feature>
<dbReference type="PANTHER" id="PTHR34094">
    <property type="match status" value="1"/>
</dbReference>
<organism evidence="3 4">
    <name type="scientific">Paenibacillus turicensis</name>
    <dbReference type="NCBI Taxonomy" id="160487"/>
    <lineage>
        <taxon>Bacteria</taxon>
        <taxon>Bacillati</taxon>
        <taxon>Bacillota</taxon>
        <taxon>Bacilli</taxon>
        <taxon>Bacillales</taxon>
        <taxon>Paenibacillaceae</taxon>
        <taxon>Paenibacillus</taxon>
    </lineage>
</organism>
<feature type="transmembrane region" description="Helical" evidence="1">
    <location>
        <begin position="238"/>
        <end position="258"/>
    </location>
</feature>
<feature type="transmembrane region" description="Helical" evidence="1">
    <location>
        <begin position="208"/>
        <end position="226"/>
    </location>
</feature>
<name>A0ABS4FUV8_9BACL</name>
<evidence type="ECO:0000313" key="3">
    <source>
        <dbReference type="EMBL" id="MBP1906367.1"/>
    </source>
</evidence>